<dbReference type="Pfam" id="PF01476">
    <property type="entry name" value="LysM"/>
    <property type="match status" value="1"/>
</dbReference>
<dbReference type="RefSeq" id="WP_071612450.1">
    <property type="nucleotide sequence ID" value="NZ_CP015756.1"/>
</dbReference>
<dbReference type="PANTHER" id="PTHR33734:SF22">
    <property type="entry name" value="MEMBRANE-BOUND LYTIC MUREIN TRANSGLYCOSYLASE D"/>
    <property type="match status" value="1"/>
</dbReference>
<dbReference type="OrthoDB" id="9785345at2"/>
<sequence length="216" mass="23172">MIKFKKHKSIFLASALTIGISIISSQNIFAATLTTRNYTVKSGDTLSKIAQKYKESLTTLRKDNNKWNDSIFPGQVLKVSGTTSVTVKKTVPSLKAAAPSTKKYTASDLNLLARLITAEAGGESYIAQVAVGAVVMNRVKSSEFPNSISAVINQKYNGSYQFTCVQNGNIKRPAPASDVKAALAAINGTNPIKNALFFNNGVKKSGSIKIGNMIFM</sequence>
<evidence type="ECO:0000313" key="3">
    <source>
        <dbReference type="EMBL" id="APC40159.1"/>
    </source>
</evidence>
<dbReference type="SUPFAM" id="SSF54106">
    <property type="entry name" value="LysM domain"/>
    <property type="match status" value="1"/>
</dbReference>
<gene>
    <name evidence="3" type="ORF">A7L45_08795</name>
</gene>
<dbReference type="InterPro" id="IPR011105">
    <property type="entry name" value="Cell_wall_hydrolase_SleB"/>
</dbReference>
<dbReference type="CDD" id="cd00118">
    <property type="entry name" value="LysM"/>
    <property type="match status" value="1"/>
</dbReference>
<accession>A0A1J0GFU3</accession>
<reference evidence="4" key="1">
    <citation type="journal article" date="2016" name="Front. Microbiol.">
        <title>Complete Genome Sequence of Clostridium estertheticum DSM 8809, a Microbe Identified in Spoiled Vacuum Packed Beef.</title>
        <authorList>
            <person name="Yu Z."/>
            <person name="Gunn L."/>
            <person name="Brennan E."/>
            <person name="Reid R."/>
            <person name="Wall P.G."/>
            <person name="Gaora O.P."/>
            <person name="Hurley D."/>
            <person name="Bolton D."/>
            <person name="Fanning S."/>
        </authorList>
    </citation>
    <scope>NUCLEOTIDE SEQUENCE [LARGE SCALE GENOMIC DNA]</scope>
    <source>
        <strain evidence="4">DSM 8809</strain>
    </source>
</reference>
<evidence type="ECO:0000259" key="2">
    <source>
        <dbReference type="PROSITE" id="PS51782"/>
    </source>
</evidence>
<feature type="signal peptide" evidence="1">
    <location>
        <begin position="1"/>
        <end position="30"/>
    </location>
</feature>
<evidence type="ECO:0000313" key="4">
    <source>
        <dbReference type="Proteomes" id="UP000182569"/>
    </source>
</evidence>
<keyword evidence="1" id="KW-0732">Signal</keyword>
<dbReference type="InterPro" id="IPR018392">
    <property type="entry name" value="LysM"/>
</dbReference>
<name>A0A1J0GFU3_9CLOT</name>
<organism evidence="3 4">
    <name type="scientific">Clostridium estertheticum subsp. estertheticum</name>
    <dbReference type="NCBI Taxonomy" id="1552"/>
    <lineage>
        <taxon>Bacteria</taxon>
        <taxon>Bacillati</taxon>
        <taxon>Bacillota</taxon>
        <taxon>Clostridia</taxon>
        <taxon>Eubacteriales</taxon>
        <taxon>Clostridiaceae</taxon>
        <taxon>Clostridium</taxon>
    </lineage>
</organism>
<dbReference type="PROSITE" id="PS51782">
    <property type="entry name" value="LYSM"/>
    <property type="match status" value="1"/>
</dbReference>
<dbReference type="EMBL" id="CP015756">
    <property type="protein sequence ID" value="APC40159.1"/>
    <property type="molecule type" value="Genomic_DNA"/>
</dbReference>
<dbReference type="AlphaFoldDB" id="A0A1J0GFU3"/>
<dbReference type="PANTHER" id="PTHR33734">
    <property type="entry name" value="LYSM DOMAIN-CONTAINING GPI-ANCHORED PROTEIN 2"/>
    <property type="match status" value="1"/>
</dbReference>
<protein>
    <recommendedName>
        <fullName evidence="2">LysM domain-containing protein</fullName>
    </recommendedName>
</protein>
<keyword evidence="4" id="KW-1185">Reference proteome</keyword>
<feature type="chain" id="PRO_5009611909" description="LysM domain-containing protein" evidence="1">
    <location>
        <begin position="31"/>
        <end position="216"/>
    </location>
</feature>
<feature type="domain" description="LysM" evidence="2">
    <location>
        <begin position="36"/>
        <end position="79"/>
    </location>
</feature>
<dbReference type="GO" id="GO:0016787">
    <property type="term" value="F:hydrolase activity"/>
    <property type="evidence" value="ECO:0007669"/>
    <property type="project" value="InterPro"/>
</dbReference>
<dbReference type="Pfam" id="PF07486">
    <property type="entry name" value="Hydrolase_2"/>
    <property type="match status" value="1"/>
</dbReference>
<dbReference type="InterPro" id="IPR042047">
    <property type="entry name" value="SleB_dom1"/>
</dbReference>
<dbReference type="Gene3D" id="3.10.350.10">
    <property type="entry name" value="LysM domain"/>
    <property type="match status" value="1"/>
</dbReference>
<evidence type="ECO:0000256" key="1">
    <source>
        <dbReference type="SAM" id="SignalP"/>
    </source>
</evidence>
<dbReference type="Gene3D" id="1.10.10.2520">
    <property type="entry name" value="Cell wall hydrolase SleB, domain 1"/>
    <property type="match status" value="1"/>
</dbReference>
<dbReference type="InterPro" id="IPR036779">
    <property type="entry name" value="LysM_dom_sf"/>
</dbReference>
<dbReference type="SMART" id="SM00257">
    <property type="entry name" value="LysM"/>
    <property type="match status" value="1"/>
</dbReference>
<proteinExistence type="predicted"/>
<dbReference type="KEGG" id="ceu:A7L45_08795"/>
<dbReference type="STRING" id="1552.A7L45_08795"/>
<dbReference type="Proteomes" id="UP000182569">
    <property type="component" value="Chromosome"/>
</dbReference>